<dbReference type="AlphaFoldDB" id="A0A830F7Q7"/>
<proteinExistence type="predicted"/>
<dbReference type="SUPFAM" id="SSF46785">
    <property type="entry name" value="Winged helix' DNA-binding domain"/>
    <property type="match status" value="1"/>
</dbReference>
<keyword evidence="1" id="KW-0175">Coiled coil</keyword>
<reference evidence="2" key="2">
    <citation type="submission" date="2020-09" db="EMBL/GenBank/DDBJ databases">
        <authorList>
            <person name="Sun Q."/>
            <person name="Ohkuma M."/>
        </authorList>
    </citation>
    <scope>NUCLEOTIDE SEQUENCE</scope>
    <source>
        <strain evidence="2">JCM 19018</strain>
    </source>
</reference>
<sequence>MTEVSDQIRTELDKGSRDILSALAEFDSVAETADIKELTGLSNKQIHYRIENYLEHHGLVITEQPAGGPGPAPAKKIQLTQDGKEVIDTLNQEPSSGNVVDRLEQVERQVDTIQSTVQGLDSDSSSTGQTDVDNLQEQVANLAMEVEELKNDPIFDTEIRSNLDDCRAAILALTRVLDDRHGDQDRIRELTADYREDIKPLVD</sequence>
<organism evidence="2 3">
    <name type="scientific">Haloarcula sebkhae</name>
    <dbReference type="NCBI Taxonomy" id="932660"/>
    <lineage>
        <taxon>Archaea</taxon>
        <taxon>Methanobacteriati</taxon>
        <taxon>Methanobacteriota</taxon>
        <taxon>Stenosarchaea group</taxon>
        <taxon>Halobacteria</taxon>
        <taxon>Halobacteriales</taxon>
        <taxon>Haloarculaceae</taxon>
        <taxon>Haloarcula</taxon>
    </lineage>
</organism>
<comment type="caution">
    <text evidence="2">The sequence shown here is derived from an EMBL/GenBank/DDBJ whole genome shotgun (WGS) entry which is preliminary data.</text>
</comment>
<dbReference type="OrthoDB" id="383262at2157"/>
<evidence type="ECO:0000313" key="2">
    <source>
        <dbReference type="EMBL" id="GGK84048.1"/>
    </source>
</evidence>
<evidence type="ECO:0000256" key="1">
    <source>
        <dbReference type="SAM" id="Coils"/>
    </source>
</evidence>
<dbReference type="Proteomes" id="UP000614221">
    <property type="component" value="Unassembled WGS sequence"/>
</dbReference>
<protein>
    <submittedName>
        <fullName evidence="2">Uncharacterized protein</fullName>
    </submittedName>
</protein>
<dbReference type="RefSeq" id="WP_188980767.1">
    <property type="nucleotide sequence ID" value="NZ_BMPD01000011.1"/>
</dbReference>
<dbReference type="EMBL" id="BMPD01000011">
    <property type="protein sequence ID" value="GGK84048.1"/>
    <property type="molecule type" value="Genomic_DNA"/>
</dbReference>
<feature type="coiled-coil region" evidence="1">
    <location>
        <begin position="103"/>
        <end position="152"/>
    </location>
</feature>
<name>A0A830F7Q7_9EURY</name>
<accession>A0A830F7Q7</accession>
<dbReference type="InterPro" id="IPR036390">
    <property type="entry name" value="WH_DNA-bd_sf"/>
</dbReference>
<reference evidence="2" key="1">
    <citation type="journal article" date="2014" name="Int. J. Syst. Evol. Microbiol.">
        <title>Complete genome sequence of Corynebacterium casei LMG S-19264T (=DSM 44701T), isolated from a smear-ripened cheese.</title>
        <authorList>
            <consortium name="US DOE Joint Genome Institute (JGI-PGF)"/>
            <person name="Walter F."/>
            <person name="Albersmeier A."/>
            <person name="Kalinowski J."/>
            <person name="Ruckert C."/>
        </authorList>
    </citation>
    <scope>NUCLEOTIDE SEQUENCE</scope>
    <source>
        <strain evidence="2">JCM 19018</strain>
    </source>
</reference>
<gene>
    <name evidence="2" type="ORF">GCM10009067_40350</name>
</gene>
<evidence type="ECO:0000313" key="3">
    <source>
        <dbReference type="Proteomes" id="UP000614221"/>
    </source>
</evidence>